<comment type="cofactor">
    <cofactor evidence="1">
        <name>pantetheine 4'-phosphate</name>
        <dbReference type="ChEBI" id="CHEBI:47942"/>
    </cofactor>
</comment>
<evidence type="ECO:0000313" key="6">
    <source>
        <dbReference type="Proteomes" id="UP001594351"/>
    </source>
</evidence>
<dbReference type="InterPro" id="IPR010071">
    <property type="entry name" value="AA_adenyl_dom"/>
</dbReference>
<dbReference type="Pfam" id="PF13193">
    <property type="entry name" value="AMP-binding_C"/>
    <property type="match status" value="1"/>
</dbReference>
<dbReference type="Gene3D" id="2.30.38.10">
    <property type="entry name" value="Luciferase, Domain 3"/>
    <property type="match status" value="1"/>
</dbReference>
<dbReference type="PROSITE" id="PS00012">
    <property type="entry name" value="PHOSPHOPANTETHEINE"/>
    <property type="match status" value="1"/>
</dbReference>
<dbReference type="PANTHER" id="PTHR45527">
    <property type="entry name" value="NONRIBOSOMAL PEPTIDE SYNTHETASE"/>
    <property type="match status" value="1"/>
</dbReference>
<dbReference type="InterPro" id="IPR006162">
    <property type="entry name" value="Ppantetheine_attach_site"/>
</dbReference>
<dbReference type="EMBL" id="JBHPBY010000247">
    <property type="protein sequence ID" value="MFC1851967.1"/>
    <property type="molecule type" value="Genomic_DNA"/>
</dbReference>
<protein>
    <submittedName>
        <fullName evidence="5">Amino acid adenylation domain-containing protein</fullName>
    </submittedName>
</protein>
<evidence type="ECO:0000256" key="2">
    <source>
        <dbReference type="ARBA" id="ARBA00022450"/>
    </source>
</evidence>
<evidence type="ECO:0000256" key="1">
    <source>
        <dbReference type="ARBA" id="ARBA00001957"/>
    </source>
</evidence>
<proteinExistence type="predicted"/>
<dbReference type="Gene3D" id="3.40.50.980">
    <property type="match status" value="2"/>
</dbReference>
<keyword evidence="3" id="KW-0597">Phosphoprotein</keyword>
<evidence type="ECO:0000256" key="3">
    <source>
        <dbReference type="ARBA" id="ARBA00022553"/>
    </source>
</evidence>
<dbReference type="InterPro" id="IPR025110">
    <property type="entry name" value="AMP-bd_C"/>
</dbReference>
<dbReference type="Pfam" id="PF00668">
    <property type="entry name" value="Condensation"/>
    <property type="match status" value="1"/>
</dbReference>
<evidence type="ECO:0000259" key="4">
    <source>
        <dbReference type="SMART" id="SM00823"/>
    </source>
</evidence>
<sequence length="1149" mass="130977">MNPPDSLNRVSKRLSRLSPEKRALFEVKLKQSGHSSSSPQTILPRKNRECAPLSWGQERMWFLHQYDELNRAYNRPAALRITGYLKVDVLLQCLQEIVQRHDILRASFPERHGIPEQNFRSTLPLEMPVINLQSIPAQKQEQEIKRLIQEETQRPFDMARGPLLRFSLLRKSSTDHILVFIIHHIIFDGWSMGIFLGELSTLYQAFCSGKPTPLLELSIQYPDFAQWQRDLFQTDMMKEHLAYWKQQLDGAPPFSELPCDNPGSFKQTFPGVRHTFKVPGAVRETVRDISRREGVTLFMTLFASFLTLLYRYTGQEDLIIGVPVAGRELMETEGLIGMFINTLALRVNLSGNPTFLELLHKVHEVTLAAYAHQQVPFEKIVEELKIKRTGNHPPLFQIMFTVRNIPNYGPYEGAGLKITPIDLDSGIAIYDLSMEVLDVEGSLAVSILYNTDLFDEQSIERFADHYQRLLSGIGSHPAHHISQYQMLSEKELQSLIVDWNARTAEFAQTACIHHLFEFQVQQTPDAVAVVFEGQCITYQELNRRANQVAHLLRRQGVAPETTVGIYIERSLEMIIGLLGILKAGGAYVPLDPAYPRGLTAFMLQDTNAPMIVTQSHLNRRLSRVETQIIDIDSLWQEIKPDWVENPHSGVIPDNLAYIIYTSGTTGKPKGVLISHRNVVGFLHSYGQRTGLDVPRIGTSVITFSFDTSVEEIFSILCFGGTLHIIRPENSTNPDYFARYLVERHINTSYILPTFIPDIASHLHELGLPLNFRCLLTGLESKKQKVLQTFRDLSAEILILNGYGPTEVTYGATSYTFEKAVESEREVPIGSVFPNYETYIVDERMNVIPVGLKGELLIGGVGISRGYHNRPDVTAEKFIPDLFNPEKMNRLYRTGDLTRYLPEGTICFHGRIDNQVKLRGYRIELQHIAAVLQQHPAVGKTTVIVREETSGQKYLVAYIIPDQNTVCGDTKNDPEQKYLVEKLQPLLRQHLESKVPHYMIPAAFVFLNKFPLTPTDKIDIRSLPPPDHVHPEQSGKFVAPRNHLEEVIAGIWSHILKYESIGVYNNFFDLGGHSLLATQIISRIRDYFKLDLTIQNMFEYPTIDQMTKYLLKCESKPGQLETIARLLKEVMSMTATDRKKVLNQQREQRE</sequence>
<dbReference type="InterPro" id="IPR023213">
    <property type="entry name" value="CAT-like_dom_sf"/>
</dbReference>
<dbReference type="CDD" id="cd19531">
    <property type="entry name" value="LCL_NRPS-like"/>
    <property type="match status" value="1"/>
</dbReference>
<dbReference type="InterPro" id="IPR020459">
    <property type="entry name" value="AMP-binding"/>
</dbReference>
<dbReference type="PANTHER" id="PTHR45527:SF1">
    <property type="entry name" value="FATTY ACID SYNTHASE"/>
    <property type="match status" value="1"/>
</dbReference>
<feature type="domain" description="Polyketide synthase-like phosphopantetheine-binding" evidence="4">
    <location>
        <begin position="1044"/>
        <end position="1113"/>
    </location>
</feature>
<dbReference type="SUPFAM" id="SSF52777">
    <property type="entry name" value="CoA-dependent acyltransferases"/>
    <property type="match status" value="2"/>
</dbReference>
<dbReference type="Pfam" id="PF00550">
    <property type="entry name" value="PP-binding"/>
    <property type="match status" value="1"/>
</dbReference>
<dbReference type="InterPro" id="IPR020845">
    <property type="entry name" value="AMP-binding_CS"/>
</dbReference>
<dbReference type="SUPFAM" id="SSF56801">
    <property type="entry name" value="Acetyl-CoA synthetase-like"/>
    <property type="match status" value="1"/>
</dbReference>
<dbReference type="Gene3D" id="1.10.1200.10">
    <property type="entry name" value="ACP-like"/>
    <property type="match status" value="1"/>
</dbReference>
<keyword evidence="2" id="KW-0596">Phosphopantetheine</keyword>
<name>A0ABV6Z0K0_UNCC1</name>
<dbReference type="InterPro" id="IPR001242">
    <property type="entry name" value="Condensation_dom"/>
</dbReference>
<dbReference type="Gene3D" id="3.30.300.30">
    <property type="match status" value="1"/>
</dbReference>
<reference evidence="5 6" key="1">
    <citation type="submission" date="2024-09" db="EMBL/GenBank/DDBJ databases">
        <title>Laminarin stimulates single cell rates of sulfate reduction while oxygen inhibits transcriptomic activity in coastal marine sediment.</title>
        <authorList>
            <person name="Lindsay M."/>
            <person name="Orcutt B."/>
            <person name="Emerson D."/>
            <person name="Stepanauskas R."/>
            <person name="D'Angelo T."/>
        </authorList>
    </citation>
    <scope>NUCLEOTIDE SEQUENCE [LARGE SCALE GENOMIC DNA]</scope>
    <source>
        <strain evidence="5">SAG AM-311-K15</strain>
    </source>
</reference>
<dbReference type="NCBIfam" id="TIGR01733">
    <property type="entry name" value="AA-adenyl-dom"/>
    <property type="match status" value="1"/>
</dbReference>
<dbReference type="PROSITE" id="PS00455">
    <property type="entry name" value="AMP_BINDING"/>
    <property type="match status" value="1"/>
</dbReference>
<dbReference type="InterPro" id="IPR020806">
    <property type="entry name" value="PKS_PP-bd"/>
</dbReference>
<keyword evidence="6" id="KW-1185">Reference proteome</keyword>
<dbReference type="InterPro" id="IPR036736">
    <property type="entry name" value="ACP-like_sf"/>
</dbReference>
<dbReference type="CDD" id="cd05930">
    <property type="entry name" value="A_NRPS"/>
    <property type="match status" value="1"/>
</dbReference>
<dbReference type="SUPFAM" id="SSF47336">
    <property type="entry name" value="ACP-like"/>
    <property type="match status" value="1"/>
</dbReference>
<comment type="caution">
    <text evidence="5">The sequence shown here is derived from an EMBL/GenBank/DDBJ whole genome shotgun (WGS) entry which is preliminary data.</text>
</comment>
<dbReference type="Gene3D" id="3.30.559.30">
    <property type="entry name" value="Nonribosomal peptide synthetase, condensation domain"/>
    <property type="match status" value="1"/>
</dbReference>
<accession>A0ABV6Z0K0</accession>
<organism evidence="5 6">
    <name type="scientific">candidate division CSSED10-310 bacterium</name>
    <dbReference type="NCBI Taxonomy" id="2855610"/>
    <lineage>
        <taxon>Bacteria</taxon>
        <taxon>Bacteria division CSSED10-310</taxon>
    </lineage>
</organism>
<dbReference type="PRINTS" id="PR00154">
    <property type="entry name" value="AMPBINDING"/>
</dbReference>
<dbReference type="Pfam" id="PF00501">
    <property type="entry name" value="AMP-binding"/>
    <property type="match status" value="1"/>
</dbReference>
<dbReference type="InterPro" id="IPR009081">
    <property type="entry name" value="PP-bd_ACP"/>
</dbReference>
<gene>
    <name evidence="5" type="ORF">ACFL27_17380</name>
</gene>
<dbReference type="Proteomes" id="UP001594351">
    <property type="component" value="Unassembled WGS sequence"/>
</dbReference>
<dbReference type="Gene3D" id="3.30.559.10">
    <property type="entry name" value="Chloramphenicol acetyltransferase-like domain"/>
    <property type="match status" value="1"/>
</dbReference>
<dbReference type="InterPro" id="IPR045851">
    <property type="entry name" value="AMP-bd_C_sf"/>
</dbReference>
<evidence type="ECO:0000313" key="5">
    <source>
        <dbReference type="EMBL" id="MFC1851967.1"/>
    </source>
</evidence>
<dbReference type="SMART" id="SM00823">
    <property type="entry name" value="PKS_PP"/>
    <property type="match status" value="1"/>
</dbReference>
<dbReference type="InterPro" id="IPR000873">
    <property type="entry name" value="AMP-dep_synth/lig_dom"/>
</dbReference>